<evidence type="ECO:0000313" key="3">
    <source>
        <dbReference type="EMBL" id="KAJ8514086.1"/>
    </source>
</evidence>
<accession>A0AAV8S417</accession>
<proteinExistence type="predicted"/>
<dbReference type="PANTHER" id="PTHR21422:SF10">
    <property type="entry name" value="RAB3 GTPASE-ACTIVATING PROTEIN CATALYTIC SUBUNIT"/>
    <property type="match status" value="1"/>
</dbReference>
<protein>
    <recommendedName>
        <fullName evidence="2">Rab3GAP catalytic subunit conserved domain-containing protein</fullName>
    </recommendedName>
</protein>
<dbReference type="AlphaFoldDB" id="A0AAV8S417"/>
<feature type="compositionally biased region" description="Polar residues" evidence="1">
    <location>
        <begin position="395"/>
        <end position="404"/>
    </location>
</feature>
<feature type="compositionally biased region" description="Basic and acidic residues" evidence="1">
    <location>
        <begin position="570"/>
        <end position="587"/>
    </location>
</feature>
<feature type="region of interest" description="Disordered" evidence="1">
    <location>
        <begin position="570"/>
        <end position="628"/>
    </location>
</feature>
<evidence type="ECO:0000256" key="1">
    <source>
        <dbReference type="SAM" id="MobiDB-lite"/>
    </source>
</evidence>
<dbReference type="PANTHER" id="PTHR21422">
    <property type="entry name" value="RAB3 GTPASE-ACTIVATING PROTEIN CATALYTIC SUBUNIT"/>
    <property type="match status" value="1"/>
</dbReference>
<dbReference type="Proteomes" id="UP001222027">
    <property type="component" value="Unassembled WGS sequence"/>
</dbReference>
<dbReference type="InterPro" id="IPR045700">
    <property type="entry name" value="Rab3GAP1"/>
</dbReference>
<dbReference type="Pfam" id="PF13890">
    <property type="entry name" value="Rab3-GTPase_cat"/>
    <property type="match status" value="1"/>
</dbReference>
<comment type="caution">
    <text evidence="3">The sequence shown here is derived from an EMBL/GenBank/DDBJ whole genome shotgun (WGS) entry which is preliminary data.</text>
</comment>
<evidence type="ECO:0000259" key="2">
    <source>
        <dbReference type="Pfam" id="PF13890"/>
    </source>
</evidence>
<reference evidence="3 4" key="1">
    <citation type="submission" date="2022-12" db="EMBL/GenBank/DDBJ databases">
        <title>Chromosome-scale assembly of the Ensete ventricosum genome.</title>
        <authorList>
            <person name="Dussert Y."/>
            <person name="Stocks J."/>
            <person name="Wendawek A."/>
            <person name="Woldeyes F."/>
            <person name="Nichols R.A."/>
            <person name="Borrell J.S."/>
        </authorList>
    </citation>
    <scope>NUCLEOTIDE SEQUENCE [LARGE SCALE GENOMIC DNA]</scope>
    <source>
        <strain evidence="4">cv. Maze</strain>
        <tissue evidence="3">Seeds</tissue>
    </source>
</reference>
<feature type="compositionally biased region" description="Basic and acidic residues" evidence="1">
    <location>
        <begin position="58"/>
        <end position="70"/>
    </location>
</feature>
<feature type="region of interest" description="Disordered" evidence="1">
    <location>
        <begin position="41"/>
        <end position="96"/>
    </location>
</feature>
<name>A0AAV8S417_ENSVE</name>
<feature type="compositionally biased region" description="Low complexity" evidence="1">
    <location>
        <begin position="84"/>
        <end position="96"/>
    </location>
</feature>
<sequence length="628" mass="69355">MELTPPPPPPPSSLSLVSRAKTALHSAAAKAEKVLTDIKADLKIDRESDGQSQKGPKKSTDQEVDARDASNRSQQVVIERSSSKNEGSSSGLKKLGIPPSSVIKQLAMAIESVKNHKSINDLLASSVDPSSNKEKTGLSFSVMKSLVLREKEDKEINSSMCLLFKSEEQYLPWKSASGTEGSPMMTLLKDLHGAPPESFVVQLSLILGGFKSLQKMASLWHSIIIELRKLWSEGQPIPRMPLDADPDLNSCLLHQQLQVINCSIVRKQRRCIAEESLDSILKEASFDNKGSSSDCKVYARTSTGDYVLRLGAVHPSENLTMLETGEPIFSPKTQEGPVLTEELIKETEEFVLRTGSVGPGCSQLLSDMQAFKAANPGCILEDFIRWHSPPDWMDTDSNSQNNISIDEEGSSRRGQLSRRMQEEGNLWHELWEAAKALPAVKQTPLFDEDLAVEGILTSLDDIQPSELFEQLFVSVICAGLLIAKVVLPVDSNLTKLYTECKDFIVFTCQNGLLNEKLDDICKVYGTIEAIVLKPEEVIKAMEQPDETSSSGESKKRFKIPSLNFVGKDKQPLWKRAPKDDKRSEEKNGTALSNLFDKRTSLFSKKPSKSNAQQSSTTSTLDDGDWMIV</sequence>
<keyword evidence="4" id="KW-1185">Reference proteome</keyword>
<dbReference type="InterPro" id="IPR026147">
    <property type="entry name" value="Rab3GAP1_conserved"/>
</dbReference>
<dbReference type="GO" id="GO:0005096">
    <property type="term" value="F:GTPase activator activity"/>
    <property type="evidence" value="ECO:0007669"/>
    <property type="project" value="InterPro"/>
</dbReference>
<feature type="compositionally biased region" description="Polar residues" evidence="1">
    <location>
        <begin position="608"/>
        <end position="620"/>
    </location>
</feature>
<evidence type="ECO:0000313" key="4">
    <source>
        <dbReference type="Proteomes" id="UP001222027"/>
    </source>
</evidence>
<organism evidence="3 4">
    <name type="scientific">Ensete ventricosum</name>
    <name type="common">Abyssinian banana</name>
    <name type="synonym">Musa ensete</name>
    <dbReference type="NCBI Taxonomy" id="4639"/>
    <lineage>
        <taxon>Eukaryota</taxon>
        <taxon>Viridiplantae</taxon>
        <taxon>Streptophyta</taxon>
        <taxon>Embryophyta</taxon>
        <taxon>Tracheophyta</taxon>
        <taxon>Spermatophyta</taxon>
        <taxon>Magnoliopsida</taxon>
        <taxon>Liliopsida</taxon>
        <taxon>Zingiberales</taxon>
        <taxon>Musaceae</taxon>
        <taxon>Ensete</taxon>
    </lineage>
</organism>
<feature type="region of interest" description="Disordered" evidence="1">
    <location>
        <begin position="395"/>
        <end position="418"/>
    </location>
</feature>
<feature type="domain" description="Rab3GAP catalytic subunit conserved" evidence="2">
    <location>
        <begin position="309"/>
        <end position="459"/>
    </location>
</feature>
<dbReference type="EMBL" id="JAQQAF010000001">
    <property type="protein sequence ID" value="KAJ8514086.1"/>
    <property type="molecule type" value="Genomic_DNA"/>
</dbReference>
<gene>
    <name evidence="3" type="ORF">OPV22_004520</name>
</gene>